<feature type="transmembrane region" description="Helical" evidence="6">
    <location>
        <begin position="128"/>
        <end position="147"/>
    </location>
</feature>
<organism evidence="8 9">
    <name type="scientific">Lactuca sativa</name>
    <name type="common">Garden lettuce</name>
    <dbReference type="NCBI Taxonomy" id="4236"/>
    <lineage>
        <taxon>Eukaryota</taxon>
        <taxon>Viridiplantae</taxon>
        <taxon>Streptophyta</taxon>
        <taxon>Embryophyta</taxon>
        <taxon>Tracheophyta</taxon>
        <taxon>Spermatophyta</taxon>
        <taxon>Magnoliopsida</taxon>
        <taxon>eudicotyledons</taxon>
        <taxon>Gunneridae</taxon>
        <taxon>Pentapetalae</taxon>
        <taxon>asterids</taxon>
        <taxon>campanulids</taxon>
        <taxon>Asterales</taxon>
        <taxon>Asteraceae</taxon>
        <taxon>Cichorioideae</taxon>
        <taxon>Cichorieae</taxon>
        <taxon>Lactucinae</taxon>
        <taxon>Lactuca</taxon>
    </lineage>
</organism>
<dbReference type="GO" id="GO:0016491">
    <property type="term" value="F:oxidoreductase activity"/>
    <property type="evidence" value="ECO:0000318"/>
    <property type="project" value="GO_Central"/>
</dbReference>
<dbReference type="EMBL" id="NBSK02000002">
    <property type="protein sequence ID" value="KAJ0220682.1"/>
    <property type="molecule type" value="Genomic_DNA"/>
</dbReference>
<name>A0A9R1XVF0_LACSA</name>
<feature type="transmembrane region" description="Helical" evidence="6">
    <location>
        <begin position="68"/>
        <end position="89"/>
    </location>
</feature>
<evidence type="ECO:0000256" key="1">
    <source>
        <dbReference type="ARBA" id="ARBA00004141"/>
    </source>
</evidence>
<feature type="transmembrane region" description="Helical" evidence="6">
    <location>
        <begin position="14"/>
        <end position="35"/>
    </location>
</feature>
<evidence type="ECO:0000256" key="4">
    <source>
        <dbReference type="ARBA" id="ARBA00022989"/>
    </source>
</evidence>
<dbReference type="PANTHER" id="PTHR10556:SF55">
    <property type="entry name" value="3-OXO-5-ALPHA-STEROID 4-DEHYDROGENASE-RELATED"/>
    <property type="match status" value="1"/>
</dbReference>
<dbReference type="GO" id="GO:0016627">
    <property type="term" value="F:oxidoreductase activity, acting on the CH-CH group of donors"/>
    <property type="evidence" value="ECO:0007669"/>
    <property type="project" value="InterPro"/>
</dbReference>
<comment type="caution">
    <text evidence="8">The sequence shown here is derived from an EMBL/GenBank/DDBJ whole genome shotgun (WGS) entry which is preliminary data.</text>
</comment>
<evidence type="ECO:0000256" key="2">
    <source>
        <dbReference type="ARBA" id="ARBA00007742"/>
    </source>
</evidence>
<dbReference type="AlphaFoldDB" id="A0A9R1XVF0"/>
<evidence type="ECO:0000259" key="7">
    <source>
        <dbReference type="Pfam" id="PF02544"/>
    </source>
</evidence>
<accession>A0A9R1XVF0</accession>
<feature type="transmembrane region" description="Helical" evidence="6">
    <location>
        <begin position="159"/>
        <end position="180"/>
    </location>
</feature>
<comment type="similarity">
    <text evidence="2">Belongs to the steroid 5-alpha reductase family.</text>
</comment>
<dbReference type="FunFam" id="1.20.120.1630:FF:000017">
    <property type="entry name" value="3-oxo-5-alpha-steroid 4-dehydrogenase family protein"/>
    <property type="match status" value="1"/>
</dbReference>
<dbReference type="Pfam" id="PF02544">
    <property type="entry name" value="Steroid_dh"/>
    <property type="match status" value="1"/>
</dbReference>
<reference evidence="8 9" key="1">
    <citation type="journal article" date="2017" name="Nat. Commun.">
        <title>Genome assembly with in vitro proximity ligation data and whole-genome triplication in lettuce.</title>
        <authorList>
            <person name="Reyes-Chin-Wo S."/>
            <person name="Wang Z."/>
            <person name="Yang X."/>
            <person name="Kozik A."/>
            <person name="Arikit S."/>
            <person name="Song C."/>
            <person name="Xia L."/>
            <person name="Froenicke L."/>
            <person name="Lavelle D.O."/>
            <person name="Truco M.J."/>
            <person name="Xia R."/>
            <person name="Zhu S."/>
            <person name="Xu C."/>
            <person name="Xu H."/>
            <person name="Xu X."/>
            <person name="Cox K."/>
            <person name="Korf I."/>
            <person name="Meyers B.C."/>
            <person name="Michelmore R.W."/>
        </authorList>
    </citation>
    <scope>NUCLEOTIDE SEQUENCE [LARGE SCALE GENOMIC DNA]</scope>
    <source>
        <strain evidence="9">cv. Salinas</strain>
        <tissue evidence="8">Seedlings</tissue>
    </source>
</reference>
<sequence length="269" mass="30552">MTLSLFSFPSPPSLFANAMSIFNLLALITSGYMELIGKNKQYAKFCDNDDTGSNKPKAKEKLKLPSRIGMLVFYTPSFLVGLASFTFFPHQDCRFLMVISVLTIHFFKRILEVLFVHKFTGSMMLKDAITIGLSYGVSTATMIYAQYLSQECPEPAFDLKYIGVVMFFIGITGNFYHHYILSSLRKKGDREYKIPKGGLFNVVICPHYMFEIVEFVGVCCICQTGCTFCFTLGTMFLLMGRSYATRKWYVSKFGCKFGKDVKALIPYLF</sequence>
<dbReference type="InterPro" id="IPR001104">
    <property type="entry name" value="3-oxo-5_a-steroid_4-DH_C"/>
</dbReference>
<proteinExistence type="inferred from homology"/>
<evidence type="ECO:0000256" key="6">
    <source>
        <dbReference type="SAM" id="Phobius"/>
    </source>
</evidence>
<dbReference type="InterPro" id="IPR039357">
    <property type="entry name" value="SRD5A/TECR"/>
</dbReference>
<evidence type="ECO:0000313" key="9">
    <source>
        <dbReference type="Proteomes" id="UP000235145"/>
    </source>
</evidence>
<keyword evidence="5 6" id="KW-0472">Membrane</keyword>
<evidence type="ECO:0000256" key="5">
    <source>
        <dbReference type="ARBA" id="ARBA00023136"/>
    </source>
</evidence>
<dbReference type="Proteomes" id="UP000235145">
    <property type="component" value="Unassembled WGS sequence"/>
</dbReference>
<feature type="transmembrane region" description="Helical" evidence="6">
    <location>
        <begin position="95"/>
        <end position="116"/>
    </location>
</feature>
<evidence type="ECO:0000256" key="3">
    <source>
        <dbReference type="ARBA" id="ARBA00022692"/>
    </source>
</evidence>
<protein>
    <recommendedName>
        <fullName evidence="7">3-oxo-5-alpha-steroid 4-dehydrogenase C-terminal domain-containing protein</fullName>
    </recommendedName>
</protein>
<dbReference type="Gene3D" id="1.20.120.1630">
    <property type="match status" value="1"/>
</dbReference>
<dbReference type="GO" id="GO:0016020">
    <property type="term" value="C:membrane"/>
    <property type="evidence" value="ECO:0007669"/>
    <property type="project" value="UniProtKB-SubCell"/>
</dbReference>
<comment type="subcellular location">
    <subcellularLocation>
        <location evidence="1">Membrane</location>
        <topology evidence="1">Multi-pass membrane protein</topology>
    </subcellularLocation>
</comment>
<dbReference type="GO" id="GO:0006629">
    <property type="term" value="P:lipid metabolic process"/>
    <property type="evidence" value="ECO:0007669"/>
    <property type="project" value="InterPro"/>
</dbReference>
<evidence type="ECO:0000313" key="8">
    <source>
        <dbReference type="EMBL" id="KAJ0220682.1"/>
    </source>
</evidence>
<dbReference type="OrthoDB" id="5788137at2759"/>
<dbReference type="PROSITE" id="PS50244">
    <property type="entry name" value="S5A_REDUCTASE"/>
    <property type="match status" value="1"/>
</dbReference>
<keyword evidence="9" id="KW-1185">Reference proteome</keyword>
<gene>
    <name evidence="8" type="ORF">LSAT_V11C200089410</name>
</gene>
<dbReference type="PANTHER" id="PTHR10556">
    <property type="entry name" value="3-OXO-5-ALPHA-STEROID 4-DEHYDROGENASE"/>
    <property type="match status" value="1"/>
</dbReference>
<dbReference type="Gramene" id="rna-gnl|WGS:NBSK|LSAT_2X107320_mrna">
    <property type="protein sequence ID" value="cds-PLY82481.1"/>
    <property type="gene ID" value="gene-LSAT_2X107320"/>
</dbReference>
<keyword evidence="3 6" id="KW-0812">Transmembrane</keyword>
<feature type="domain" description="3-oxo-5-alpha-steroid 4-dehydrogenase C-terminal" evidence="7">
    <location>
        <begin position="144"/>
        <end position="269"/>
    </location>
</feature>
<feature type="transmembrane region" description="Helical" evidence="6">
    <location>
        <begin position="215"/>
        <end position="238"/>
    </location>
</feature>
<keyword evidence="4 6" id="KW-1133">Transmembrane helix</keyword>